<dbReference type="EMBL" id="UFAJ01000474">
    <property type="protein sequence ID" value="SSD60851.1"/>
    <property type="molecule type" value="Genomic_DNA"/>
</dbReference>
<name>A0A376B8A8_9ASCO</name>
<evidence type="ECO:0000313" key="1">
    <source>
        <dbReference type="EMBL" id="SSD60851.1"/>
    </source>
</evidence>
<keyword evidence="2" id="KW-1185">Reference proteome</keyword>
<evidence type="ECO:0000313" key="2">
    <source>
        <dbReference type="Proteomes" id="UP000262825"/>
    </source>
</evidence>
<accession>A0A376B8A8</accession>
<protein>
    <submittedName>
        <fullName evidence="1">Uncharacterized protein</fullName>
    </submittedName>
</protein>
<proteinExistence type="predicted"/>
<dbReference type="OrthoDB" id="4062597at2759"/>
<organism evidence="1 2">
    <name type="scientific">Saccharomycodes ludwigii</name>
    <dbReference type="NCBI Taxonomy" id="36035"/>
    <lineage>
        <taxon>Eukaryota</taxon>
        <taxon>Fungi</taxon>
        <taxon>Dikarya</taxon>
        <taxon>Ascomycota</taxon>
        <taxon>Saccharomycotina</taxon>
        <taxon>Saccharomycetes</taxon>
        <taxon>Saccharomycodales</taxon>
        <taxon>Saccharomycodaceae</taxon>
        <taxon>Saccharomycodes</taxon>
    </lineage>
</organism>
<sequence length="243" mass="27476">MTLEKNQAILVLKIDKLRNSSSKIVEILTTVINNGYKKPMRKYGIIKSLRIKTPQVFFSDLGFDKDPASSVLYIYLKNITPEQRSELLKVYREIEFKGVTFYVTLPNIDNYEILSVFSLDQIIGTAGFKPYCLESCGDPQGMEKDLCAMYELTGFTTFQKGLGLSFLPIASDYTCSVYPIKTLVSQVIVEHELVTYYCKLHGYEEKSRVFVKSGGDSSEAGLENDIIADDFHLATLYKSVLKC</sequence>
<reference evidence="2" key="1">
    <citation type="submission" date="2018-06" db="EMBL/GenBank/DDBJ databases">
        <authorList>
            <person name="Guldener U."/>
        </authorList>
    </citation>
    <scope>NUCLEOTIDE SEQUENCE [LARGE SCALE GENOMIC DNA]</scope>
    <source>
        <strain evidence="2">UTAD17</strain>
    </source>
</reference>
<dbReference type="Proteomes" id="UP000262825">
    <property type="component" value="Unassembled WGS sequence"/>
</dbReference>
<gene>
    <name evidence="1" type="ORF">SCODWIG_02612</name>
</gene>
<dbReference type="VEuPathDB" id="FungiDB:SCODWIG_02612"/>
<dbReference type="AlphaFoldDB" id="A0A376B8A8"/>